<dbReference type="Pfam" id="PF09492">
    <property type="entry name" value="Pec_lyase"/>
    <property type="match status" value="1"/>
</dbReference>
<reference evidence="2 3" key="1">
    <citation type="submission" date="2023-01" db="EMBL/GenBank/DDBJ databases">
        <title>Novel species of the genus Asticcacaulis isolated from rivers.</title>
        <authorList>
            <person name="Lu H."/>
        </authorList>
    </citation>
    <scope>NUCLEOTIDE SEQUENCE [LARGE SCALE GENOMIC DNA]</scope>
    <source>
        <strain evidence="2 3">BYS171W</strain>
    </source>
</reference>
<keyword evidence="1" id="KW-0732">Signal</keyword>
<dbReference type="NCBIfam" id="TIGR02474">
    <property type="entry name" value="pec_lyase"/>
    <property type="match status" value="1"/>
</dbReference>
<dbReference type="RefSeq" id="WP_272748013.1">
    <property type="nucleotide sequence ID" value="NZ_JAQQKX010000006.1"/>
</dbReference>
<organism evidence="2 3">
    <name type="scientific">Asticcacaulis aquaticus</name>
    <dbReference type="NCBI Taxonomy" id="2984212"/>
    <lineage>
        <taxon>Bacteria</taxon>
        <taxon>Pseudomonadati</taxon>
        <taxon>Pseudomonadota</taxon>
        <taxon>Alphaproteobacteria</taxon>
        <taxon>Caulobacterales</taxon>
        <taxon>Caulobacteraceae</taxon>
        <taxon>Asticcacaulis</taxon>
    </lineage>
</organism>
<evidence type="ECO:0000313" key="3">
    <source>
        <dbReference type="Proteomes" id="UP001214854"/>
    </source>
</evidence>
<dbReference type="EC" id="4.2.2.2" evidence="2"/>
<dbReference type="Proteomes" id="UP001214854">
    <property type="component" value="Unassembled WGS sequence"/>
</dbReference>
<evidence type="ECO:0000256" key="1">
    <source>
        <dbReference type="SAM" id="SignalP"/>
    </source>
</evidence>
<name>A0ABT5HTZ9_9CAUL</name>
<dbReference type="SUPFAM" id="SSF81853">
    <property type="entry name" value="Family 10 polysaccharide lyase"/>
    <property type="match status" value="1"/>
</dbReference>
<evidence type="ECO:0000313" key="2">
    <source>
        <dbReference type="EMBL" id="MDC7683548.1"/>
    </source>
</evidence>
<accession>A0ABT5HTZ9</accession>
<gene>
    <name evidence="2" type="primary">pelA</name>
    <name evidence="2" type="ORF">PQU92_09690</name>
</gene>
<dbReference type="Gene3D" id="1.50.10.20">
    <property type="match status" value="1"/>
</dbReference>
<comment type="caution">
    <text evidence="2">The sequence shown here is derived from an EMBL/GenBank/DDBJ whole genome shotgun (WGS) entry which is preliminary data.</text>
</comment>
<feature type="signal peptide" evidence="1">
    <location>
        <begin position="1"/>
        <end position="23"/>
    </location>
</feature>
<feature type="chain" id="PRO_5046664661" evidence="1">
    <location>
        <begin position="24"/>
        <end position="430"/>
    </location>
</feature>
<sequence>MHRRHFLASLAVLPLAGAVPAFAAQIGVNTPFPALTVERINTLPAAQRQAWLDYLKRSEVAMAADQAALKAEREGMTTIPDGPKGGNGEATMPLDKPAEWYESVEARAVADNIVSFQTPAGGWGKNQPRNGPVRLKGQHYVANNMPPNQKPDDFDAPHLPGWGYVGTIDNDATITETRFLFKVFAATKVEAYRASALRGLQYLLNAQFPNGGWPQVWPLTGGYHDGMTLNDNAMSSVMQLMGDAGRGEGDFAAVSAELRAKTAAAETRAIQVLLDAQVIIDGKRTLWAQQYDPLTLTPTSARNYEPPALSSSESASVLTYLMKLNAPSKDIVAAVHAGAAMLEKLKIEGMVFAKTPDGQDRLLTPKDGAGPLWSRYYDMKTLKPIFGNRSKTLHDTITDVEPERRRGYSWYNNSAASALNRYAKWKESHA</sequence>
<keyword evidence="2" id="KW-0456">Lyase</keyword>
<keyword evidence="3" id="KW-1185">Reference proteome</keyword>
<proteinExistence type="predicted"/>
<dbReference type="GO" id="GO:0030570">
    <property type="term" value="F:pectate lyase activity"/>
    <property type="evidence" value="ECO:0007669"/>
    <property type="project" value="UniProtKB-EC"/>
</dbReference>
<protein>
    <submittedName>
        <fullName evidence="2">Pectate lyase</fullName>
        <ecNumber evidence="2">4.2.2.2</ecNumber>
    </submittedName>
</protein>
<dbReference type="InterPro" id="IPR012669">
    <property type="entry name" value="Pectate_lyase"/>
</dbReference>
<dbReference type="EMBL" id="JAQQKX010000006">
    <property type="protein sequence ID" value="MDC7683548.1"/>
    <property type="molecule type" value="Genomic_DNA"/>
</dbReference>